<accession>A0A4Y2JI31</accession>
<evidence type="ECO:0000313" key="2">
    <source>
        <dbReference type="Proteomes" id="UP000499080"/>
    </source>
</evidence>
<keyword evidence="2" id="KW-1185">Reference proteome</keyword>
<protein>
    <submittedName>
        <fullName evidence="1">Uncharacterized protein</fullName>
    </submittedName>
</protein>
<sequence>MTCIILCLNHNCSWHHSTSRKSKFWKFLSNSFTAVRLVLSLSPFKILQIDGRLSDSVETEHTSQSIPWLDTSSQLLSMVLGLWSKLELERGWLLLFKSTSVSQSDNLSGGHFARGSRYGVSANLSKLWDSWIRHSILLVISISLANMASITMNPLTRLKTRNFPPSVTSRSSQVYHKVKSLY</sequence>
<dbReference type="Proteomes" id="UP000499080">
    <property type="component" value="Unassembled WGS sequence"/>
</dbReference>
<name>A0A4Y2JI31_ARAVE</name>
<gene>
    <name evidence="1" type="ORF">AVEN_190945_1</name>
</gene>
<dbReference type="EMBL" id="BGPR01003513">
    <property type="protein sequence ID" value="GBM89119.1"/>
    <property type="molecule type" value="Genomic_DNA"/>
</dbReference>
<reference evidence="1 2" key="1">
    <citation type="journal article" date="2019" name="Sci. Rep.">
        <title>Orb-weaving spider Araneus ventricosus genome elucidates the spidroin gene catalogue.</title>
        <authorList>
            <person name="Kono N."/>
            <person name="Nakamura H."/>
            <person name="Ohtoshi R."/>
            <person name="Moran D.A.P."/>
            <person name="Shinohara A."/>
            <person name="Yoshida Y."/>
            <person name="Fujiwara M."/>
            <person name="Mori M."/>
            <person name="Tomita M."/>
            <person name="Arakawa K."/>
        </authorList>
    </citation>
    <scope>NUCLEOTIDE SEQUENCE [LARGE SCALE GENOMIC DNA]</scope>
</reference>
<evidence type="ECO:0000313" key="1">
    <source>
        <dbReference type="EMBL" id="GBM89119.1"/>
    </source>
</evidence>
<proteinExistence type="predicted"/>
<organism evidence="1 2">
    <name type="scientific">Araneus ventricosus</name>
    <name type="common">Orbweaver spider</name>
    <name type="synonym">Epeira ventricosa</name>
    <dbReference type="NCBI Taxonomy" id="182803"/>
    <lineage>
        <taxon>Eukaryota</taxon>
        <taxon>Metazoa</taxon>
        <taxon>Ecdysozoa</taxon>
        <taxon>Arthropoda</taxon>
        <taxon>Chelicerata</taxon>
        <taxon>Arachnida</taxon>
        <taxon>Araneae</taxon>
        <taxon>Araneomorphae</taxon>
        <taxon>Entelegynae</taxon>
        <taxon>Araneoidea</taxon>
        <taxon>Araneidae</taxon>
        <taxon>Araneus</taxon>
    </lineage>
</organism>
<comment type="caution">
    <text evidence="1">The sequence shown here is derived from an EMBL/GenBank/DDBJ whole genome shotgun (WGS) entry which is preliminary data.</text>
</comment>
<dbReference type="AlphaFoldDB" id="A0A4Y2JI31"/>